<feature type="compositionally biased region" description="Acidic residues" evidence="1">
    <location>
        <begin position="99"/>
        <end position="111"/>
    </location>
</feature>
<dbReference type="EMBL" id="KZ772683">
    <property type="protein sequence ID" value="PTQ46488.1"/>
    <property type="molecule type" value="Genomic_DNA"/>
</dbReference>
<dbReference type="EMBL" id="KZ772683">
    <property type="protein sequence ID" value="PTQ46489.1"/>
    <property type="molecule type" value="Genomic_DNA"/>
</dbReference>
<accession>A0A2R6XK93</accession>
<protein>
    <recommendedName>
        <fullName evidence="2">At4g15545-like C-terminal domain-containing protein</fullName>
    </recommendedName>
</protein>
<feature type="region of interest" description="Disordered" evidence="1">
    <location>
        <begin position="82"/>
        <end position="117"/>
    </location>
</feature>
<keyword evidence="4" id="KW-1185">Reference proteome</keyword>
<feature type="domain" description="At4g15545-like C-terminal" evidence="2">
    <location>
        <begin position="118"/>
        <end position="152"/>
    </location>
</feature>
<dbReference type="Gramene" id="Mp4g11670.1">
    <property type="protein sequence ID" value="Mp4g11670.1.cds"/>
    <property type="gene ID" value="Mp4g11670"/>
</dbReference>
<reference evidence="3" key="2">
    <citation type="submission" date="2017-12" db="EMBL/GenBank/DDBJ databases">
        <title>WGS assembly of Marchantia polymorpha.</title>
        <authorList>
            <person name="Bowman J.L."/>
            <person name="Kohchi T."/>
            <person name="Yamato K.T."/>
            <person name="Jenkins J."/>
            <person name="Shu S."/>
            <person name="Ishizaki K."/>
            <person name="Yamaoka S."/>
            <person name="Nishihama R."/>
            <person name="Nakamura Y."/>
            <person name="Berger F."/>
            <person name="Adam C."/>
            <person name="Aki S.S."/>
            <person name="Althoff F."/>
            <person name="Araki T."/>
            <person name="Arteaga-Vazquez M.A."/>
            <person name="Balasubrmanian S."/>
            <person name="Bauer D."/>
            <person name="Boehm C.R."/>
            <person name="Briginshaw L."/>
            <person name="Caballero-Perez J."/>
            <person name="Catarino B."/>
            <person name="Chen F."/>
            <person name="Chiyoda S."/>
            <person name="Chovatia M."/>
            <person name="Davies K.M."/>
            <person name="Delmans M."/>
            <person name="Demura T."/>
            <person name="Dierschke T."/>
            <person name="Dolan L."/>
            <person name="Dorantes-Acosta A.E."/>
            <person name="Eklund D.M."/>
            <person name="Florent S.N."/>
            <person name="Flores-Sandoval E."/>
            <person name="Fujiyama A."/>
            <person name="Fukuzawa H."/>
            <person name="Galik B."/>
            <person name="Grimanelli D."/>
            <person name="Grimwood J."/>
            <person name="Grossniklaus U."/>
            <person name="Hamada T."/>
            <person name="Haseloff J."/>
            <person name="Hetherington A.J."/>
            <person name="Higo A."/>
            <person name="Hirakawa Y."/>
            <person name="Hundley H.N."/>
            <person name="Ikeda Y."/>
            <person name="Inoue K."/>
            <person name="Inoue S."/>
            <person name="Ishida S."/>
            <person name="Jia Q."/>
            <person name="Kakita M."/>
            <person name="Kanazawa T."/>
            <person name="Kawai Y."/>
            <person name="Kawashima T."/>
            <person name="Kennedy M."/>
            <person name="Kinose K."/>
            <person name="Kinoshita T."/>
            <person name="Kohara Y."/>
            <person name="Koide E."/>
            <person name="Komatsu K."/>
            <person name="Kopischke S."/>
            <person name="Kubo M."/>
            <person name="Kyozuka J."/>
            <person name="Lagercrantz U."/>
            <person name="Lin S.S."/>
            <person name="Lindquist E."/>
            <person name="Lipzen A.M."/>
            <person name="Lu C."/>
            <person name="Luna E.D."/>
            <person name="Martienssen R.A."/>
            <person name="Minamino N."/>
            <person name="Mizutani M."/>
            <person name="Mizutani M."/>
            <person name="Mochizuki N."/>
            <person name="Monte I."/>
            <person name="Mosher R."/>
            <person name="Nagasaki H."/>
            <person name="Nakagami H."/>
            <person name="Naramoto S."/>
            <person name="Nishitani K."/>
            <person name="Ohtani M."/>
            <person name="Okamoto T."/>
            <person name="Okumura M."/>
            <person name="Phillips J."/>
            <person name="Pollak B."/>
            <person name="Reinders A."/>
            <person name="Roevekamp M."/>
            <person name="Sano R."/>
            <person name="Sawa S."/>
            <person name="Schmid M.W."/>
            <person name="Shirakawa M."/>
            <person name="Solano R."/>
            <person name="Spunde A."/>
            <person name="Suetsugu N."/>
            <person name="Sugano S."/>
            <person name="Sugiyama A."/>
            <person name="Sun R."/>
            <person name="Suzuki Y."/>
            <person name="Takenaka M."/>
            <person name="Takezawa D."/>
            <person name="Tomogane H."/>
            <person name="Tsuzuki M."/>
            <person name="Ueda T."/>
            <person name="Umeda M."/>
            <person name="Ward J.M."/>
            <person name="Watanabe Y."/>
            <person name="Yazaki K."/>
            <person name="Yokoyama R."/>
            <person name="Yoshitake Y."/>
            <person name="Yotsui I."/>
            <person name="Zachgo S."/>
            <person name="Schmutz J."/>
        </authorList>
    </citation>
    <scope>NUCLEOTIDE SEQUENCE [LARGE SCALE GENOMIC DNA]</scope>
    <source>
        <strain evidence="3">Tak-1</strain>
    </source>
</reference>
<sequence>MSNDETCDDADSTTTIFSTSSQGSALSLISRNSAELLKLKQEIDTNMQDPRTEALALVNNLLEQRQTAVRLLEDISNRPTPEPYVAPALRTPQSLVQEESTEPVAEEEEMKPEESSIQMSSKEFFRRIRQRLSKKEFKAFVRNMKELNTLREERVRRKYVSIMHPLPFSCWPKIQIDPGDWENVVATS</sequence>
<organism evidence="3 4">
    <name type="scientific">Marchantia polymorpha</name>
    <name type="common">Common liverwort</name>
    <name type="synonym">Marchantia aquatica</name>
    <dbReference type="NCBI Taxonomy" id="3197"/>
    <lineage>
        <taxon>Eukaryota</taxon>
        <taxon>Viridiplantae</taxon>
        <taxon>Streptophyta</taxon>
        <taxon>Embryophyta</taxon>
        <taxon>Marchantiophyta</taxon>
        <taxon>Marchantiopsida</taxon>
        <taxon>Marchantiidae</taxon>
        <taxon>Marchantiales</taxon>
        <taxon>Marchantiaceae</taxon>
        <taxon>Marchantia</taxon>
    </lineage>
</organism>
<dbReference type="InterPro" id="IPR058935">
    <property type="entry name" value="At4g15545-like_C"/>
</dbReference>
<reference evidence="4" key="1">
    <citation type="journal article" date="2017" name="Cell">
        <title>Insights into land plant evolution garnered from the Marchantia polymorpha genome.</title>
        <authorList>
            <person name="Bowman J.L."/>
            <person name="Kohchi T."/>
            <person name="Yamato K.T."/>
            <person name="Jenkins J."/>
            <person name="Shu S."/>
            <person name="Ishizaki K."/>
            <person name="Yamaoka S."/>
            <person name="Nishihama R."/>
            <person name="Nakamura Y."/>
            <person name="Berger F."/>
            <person name="Adam C."/>
            <person name="Aki S.S."/>
            <person name="Althoff F."/>
            <person name="Araki T."/>
            <person name="Arteaga-Vazquez M.A."/>
            <person name="Balasubrmanian S."/>
            <person name="Barry K."/>
            <person name="Bauer D."/>
            <person name="Boehm C.R."/>
            <person name="Briginshaw L."/>
            <person name="Caballero-Perez J."/>
            <person name="Catarino B."/>
            <person name="Chen F."/>
            <person name="Chiyoda S."/>
            <person name="Chovatia M."/>
            <person name="Davies K.M."/>
            <person name="Delmans M."/>
            <person name="Demura T."/>
            <person name="Dierschke T."/>
            <person name="Dolan L."/>
            <person name="Dorantes-Acosta A.E."/>
            <person name="Eklund D.M."/>
            <person name="Florent S.N."/>
            <person name="Flores-Sandoval E."/>
            <person name="Fujiyama A."/>
            <person name="Fukuzawa H."/>
            <person name="Galik B."/>
            <person name="Grimanelli D."/>
            <person name="Grimwood J."/>
            <person name="Grossniklaus U."/>
            <person name="Hamada T."/>
            <person name="Haseloff J."/>
            <person name="Hetherington A.J."/>
            <person name="Higo A."/>
            <person name="Hirakawa Y."/>
            <person name="Hundley H.N."/>
            <person name="Ikeda Y."/>
            <person name="Inoue K."/>
            <person name="Inoue S.I."/>
            <person name="Ishida S."/>
            <person name="Jia Q."/>
            <person name="Kakita M."/>
            <person name="Kanazawa T."/>
            <person name="Kawai Y."/>
            <person name="Kawashima T."/>
            <person name="Kennedy M."/>
            <person name="Kinose K."/>
            <person name="Kinoshita T."/>
            <person name="Kohara Y."/>
            <person name="Koide E."/>
            <person name="Komatsu K."/>
            <person name="Kopischke S."/>
            <person name="Kubo M."/>
            <person name="Kyozuka J."/>
            <person name="Lagercrantz U."/>
            <person name="Lin S.S."/>
            <person name="Lindquist E."/>
            <person name="Lipzen A.M."/>
            <person name="Lu C.W."/>
            <person name="De Luna E."/>
            <person name="Martienssen R.A."/>
            <person name="Minamino N."/>
            <person name="Mizutani M."/>
            <person name="Mizutani M."/>
            <person name="Mochizuki N."/>
            <person name="Monte I."/>
            <person name="Mosher R."/>
            <person name="Nagasaki H."/>
            <person name="Nakagami H."/>
            <person name="Naramoto S."/>
            <person name="Nishitani K."/>
            <person name="Ohtani M."/>
            <person name="Okamoto T."/>
            <person name="Okumura M."/>
            <person name="Phillips J."/>
            <person name="Pollak B."/>
            <person name="Reinders A."/>
            <person name="Rovekamp M."/>
            <person name="Sano R."/>
            <person name="Sawa S."/>
            <person name="Schmid M.W."/>
            <person name="Shirakawa M."/>
            <person name="Solano R."/>
            <person name="Spunde A."/>
            <person name="Suetsugu N."/>
            <person name="Sugano S."/>
            <person name="Sugiyama A."/>
            <person name="Sun R."/>
            <person name="Suzuki Y."/>
            <person name="Takenaka M."/>
            <person name="Takezawa D."/>
            <person name="Tomogane H."/>
            <person name="Tsuzuki M."/>
            <person name="Ueda T."/>
            <person name="Umeda M."/>
            <person name="Ward J.M."/>
            <person name="Watanabe Y."/>
            <person name="Yazaki K."/>
            <person name="Yokoyama R."/>
            <person name="Yoshitake Y."/>
            <person name="Yotsui I."/>
            <person name="Zachgo S."/>
            <person name="Schmutz J."/>
        </authorList>
    </citation>
    <scope>NUCLEOTIDE SEQUENCE [LARGE SCALE GENOMIC DNA]</scope>
    <source>
        <strain evidence="4">Tak-1</strain>
    </source>
</reference>
<evidence type="ECO:0000313" key="3">
    <source>
        <dbReference type="EMBL" id="PTQ46489.1"/>
    </source>
</evidence>
<proteinExistence type="predicted"/>
<name>A0A2R6XK93_MARPO</name>
<dbReference type="Proteomes" id="UP000244005">
    <property type="component" value="Unassembled WGS sequence"/>
</dbReference>
<evidence type="ECO:0000313" key="4">
    <source>
        <dbReference type="Proteomes" id="UP000244005"/>
    </source>
</evidence>
<dbReference type="Gramene" id="Mp4g11670.2">
    <property type="protein sequence ID" value="Mp4g11670.2.cds"/>
    <property type="gene ID" value="Mp4g11670"/>
</dbReference>
<evidence type="ECO:0000256" key="1">
    <source>
        <dbReference type="SAM" id="MobiDB-lite"/>
    </source>
</evidence>
<dbReference type="AlphaFoldDB" id="A0A2R6XK93"/>
<evidence type="ECO:0000259" key="2">
    <source>
        <dbReference type="Pfam" id="PF25972"/>
    </source>
</evidence>
<gene>
    <name evidence="3" type="ORF">MARPO_0011s0152</name>
</gene>
<dbReference type="Pfam" id="PF25972">
    <property type="entry name" value="At4g15545_C"/>
    <property type="match status" value="1"/>
</dbReference>